<feature type="compositionally biased region" description="Low complexity" evidence="6">
    <location>
        <begin position="543"/>
        <end position="557"/>
    </location>
</feature>
<dbReference type="Pfam" id="PF17820">
    <property type="entry name" value="PDZ_6"/>
    <property type="match status" value="1"/>
</dbReference>
<keyword evidence="3 5" id="KW-0378">Hydrolase</keyword>
<comment type="similarity">
    <text evidence="1 5">Belongs to the peptidase S41A family.</text>
</comment>
<dbReference type="Proteomes" id="UP000293398">
    <property type="component" value="Unassembled WGS sequence"/>
</dbReference>
<dbReference type="FunFam" id="3.90.226.10:FF:000029">
    <property type="entry name" value="Peptidase, S41 family"/>
    <property type="match status" value="1"/>
</dbReference>
<sequence>MKLFAVRQLSYVIIIGLIQAGIAYSPVALSQQKPANPVRQIPAPETHAPLPAEESLPFAELQRFARVYAAIKNSYVEPIEDQKLIESAIKGMVQDLDPHSAYLDELEYEEMRVSTDGEFGGLGIEIGPEKGFVKIISPIEDTPAAKAGIMPGDIITGINGESMEGKPLNDVVKNLRGDVGTSIKLSVSRSSTGKQLDFDLVRAVIKVQSVRSKMLPEAIAYVRVSQFQERTGPDLATHLKQLDAKGKPKGLVLDLRNDPGGLLTGAIGVSAAFLKPGINVVSTKSRDDQDSHVFKADARDYVHNSSDYLKDLPAWTKTVPMVVLINVGSASAAEIVAGALQDHKRATVMGNRSFGKGSVQVVMPLDDNTALKLTTARYFTPSGRSIQATGIVPDLVVTDTEKGDLFSFPREADLAEHLSNDQAGENGEVKGTTSIKPDEKAEDQQVFEFGSADDFQLAQAVNKLLGKPVKGGAPVAEKQLSEKEKQAEKKSIDAASGDAGKPGQDQGDKPVSNEPDKREPADADQPDKAAPSAPPPADRKAPADAVKPAAPAQPAGK</sequence>
<gene>
    <name evidence="8" type="ORF">EV681_0938</name>
</gene>
<feature type="region of interest" description="Disordered" evidence="6">
    <location>
        <begin position="418"/>
        <end position="438"/>
    </location>
</feature>
<name>A0A4Q7VRK9_9BURK</name>
<dbReference type="PANTHER" id="PTHR32060:SF30">
    <property type="entry name" value="CARBOXY-TERMINAL PROCESSING PROTEASE CTPA"/>
    <property type="match status" value="1"/>
</dbReference>
<evidence type="ECO:0000256" key="1">
    <source>
        <dbReference type="ARBA" id="ARBA00009179"/>
    </source>
</evidence>
<evidence type="ECO:0000259" key="7">
    <source>
        <dbReference type="PROSITE" id="PS50106"/>
    </source>
</evidence>
<dbReference type="SUPFAM" id="SSF50156">
    <property type="entry name" value="PDZ domain-like"/>
    <property type="match status" value="1"/>
</dbReference>
<dbReference type="NCBIfam" id="TIGR00225">
    <property type="entry name" value="prc"/>
    <property type="match status" value="1"/>
</dbReference>
<proteinExistence type="inferred from homology"/>
<evidence type="ECO:0000256" key="6">
    <source>
        <dbReference type="SAM" id="MobiDB-lite"/>
    </source>
</evidence>
<dbReference type="AlphaFoldDB" id="A0A4Q7VRK9"/>
<dbReference type="Pfam" id="PF03572">
    <property type="entry name" value="Peptidase_S41"/>
    <property type="match status" value="1"/>
</dbReference>
<dbReference type="SMART" id="SM00228">
    <property type="entry name" value="PDZ"/>
    <property type="match status" value="1"/>
</dbReference>
<dbReference type="PANTHER" id="PTHR32060">
    <property type="entry name" value="TAIL-SPECIFIC PROTEASE"/>
    <property type="match status" value="1"/>
</dbReference>
<dbReference type="Pfam" id="PF22694">
    <property type="entry name" value="CtpB_N-like"/>
    <property type="match status" value="1"/>
</dbReference>
<evidence type="ECO:0000256" key="4">
    <source>
        <dbReference type="ARBA" id="ARBA00022825"/>
    </source>
</evidence>
<feature type="compositionally biased region" description="Basic and acidic residues" evidence="6">
    <location>
        <begin position="479"/>
        <end position="492"/>
    </location>
</feature>
<dbReference type="SUPFAM" id="SSF52096">
    <property type="entry name" value="ClpP/crotonase"/>
    <property type="match status" value="1"/>
</dbReference>
<dbReference type="GO" id="GO:0007165">
    <property type="term" value="P:signal transduction"/>
    <property type="evidence" value="ECO:0007669"/>
    <property type="project" value="TreeGrafter"/>
</dbReference>
<dbReference type="GO" id="GO:0008236">
    <property type="term" value="F:serine-type peptidase activity"/>
    <property type="evidence" value="ECO:0007669"/>
    <property type="project" value="UniProtKB-KW"/>
</dbReference>
<reference evidence="8 9" key="1">
    <citation type="submission" date="2019-02" db="EMBL/GenBank/DDBJ databases">
        <title>Genomic Encyclopedia of Type Strains, Phase IV (KMG-IV): sequencing the most valuable type-strain genomes for metagenomic binning, comparative biology and taxonomic classification.</title>
        <authorList>
            <person name="Goeker M."/>
        </authorList>
    </citation>
    <scope>NUCLEOTIDE SEQUENCE [LARGE SCALE GENOMIC DNA]</scope>
    <source>
        <strain evidence="8 9">DSM 23814</strain>
    </source>
</reference>
<dbReference type="GO" id="GO:0030288">
    <property type="term" value="C:outer membrane-bounded periplasmic space"/>
    <property type="evidence" value="ECO:0007669"/>
    <property type="project" value="TreeGrafter"/>
</dbReference>
<dbReference type="InterPro" id="IPR036034">
    <property type="entry name" value="PDZ_sf"/>
</dbReference>
<comment type="caution">
    <text evidence="8">The sequence shown here is derived from an EMBL/GenBank/DDBJ whole genome shotgun (WGS) entry which is preliminary data.</text>
</comment>
<protein>
    <submittedName>
        <fullName evidence="8">Carboxyl-terminal processing protease</fullName>
    </submittedName>
</protein>
<evidence type="ECO:0000256" key="2">
    <source>
        <dbReference type="ARBA" id="ARBA00022670"/>
    </source>
</evidence>
<evidence type="ECO:0000256" key="3">
    <source>
        <dbReference type="ARBA" id="ARBA00022801"/>
    </source>
</evidence>
<evidence type="ECO:0000256" key="5">
    <source>
        <dbReference type="RuleBase" id="RU004404"/>
    </source>
</evidence>
<dbReference type="EMBL" id="SHKO01000001">
    <property type="protein sequence ID" value="RZT99156.1"/>
    <property type="molecule type" value="Genomic_DNA"/>
</dbReference>
<keyword evidence="9" id="KW-1185">Reference proteome</keyword>
<dbReference type="CDD" id="cd07560">
    <property type="entry name" value="Peptidase_S41_CPP"/>
    <property type="match status" value="1"/>
</dbReference>
<dbReference type="Gene3D" id="3.90.226.10">
    <property type="entry name" value="2-enoyl-CoA Hydratase, Chain A, domain 1"/>
    <property type="match status" value="1"/>
</dbReference>
<dbReference type="GO" id="GO:0006508">
    <property type="term" value="P:proteolysis"/>
    <property type="evidence" value="ECO:0007669"/>
    <property type="project" value="UniProtKB-KW"/>
</dbReference>
<accession>A0A4Q7VRK9</accession>
<dbReference type="Gene3D" id="3.30.750.44">
    <property type="match status" value="1"/>
</dbReference>
<dbReference type="Gene3D" id="2.30.42.10">
    <property type="match status" value="1"/>
</dbReference>
<organism evidence="8 9">
    <name type="scientific">Advenella incenata</name>
    <dbReference type="NCBI Taxonomy" id="267800"/>
    <lineage>
        <taxon>Bacteria</taxon>
        <taxon>Pseudomonadati</taxon>
        <taxon>Pseudomonadota</taxon>
        <taxon>Betaproteobacteria</taxon>
        <taxon>Burkholderiales</taxon>
        <taxon>Alcaligenaceae</taxon>
    </lineage>
</organism>
<dbReference type="InterPro" id="IPR055210">
    <property type="entry name" value="CtpA/B_N"/>
</dbReference>
<dbReference type="CDD" id="cd06782">
    <property type="entry name" value="cpPDZ_CPP-like"/>
    <property type="match status" value="1"/>
</dbReference>
<keyword evidence="2 5" id="KW-0645">Protease</keyword>
<feature type="region of interest" description="Disordered" evidence="6">
    <location>
        <begin position="468"/>
        <end position="557"/>
    </location>
</feature>
<dbReference type="RefSeq" id="WP_130303387.1">
    <property type="nucleotide sequence ID" value="NZ_SHKO01000001.1"/>
</dbReference>
<feature type="compositionally biased region" description="Basic and acidic residues" evidence="6">
    <location>
        <begin position="514"/>
        <end position="527"/>
    </location>
</feature>
<dbReference type="InterPro" id="IPR029045">
    <property type="entry name" value="ClpP/crotonase-like_dom_sf"/>
</dbReference>
<dbReference type="PROSITE" id="PS50106">
    <property type="entry name" value="PDZ"/>
    <property type="match status" value="1"/>
</dbReference>
<dbReference type="InterPro" id="IPR001478">
    <property type="entry name" value="PDZ"/>
</dbReference>
<dbReference type="InterPro" id="IPR005151">
    <property type="entry name" value="Tail-specific_protease"/>
</dbReference>
<dbReference type="InterPro" id="IPR004447">
    <property type="entry name" value="Peptidase_S41A"/>
</dbReference>
<dbReference type="InterPro" id="IPR041489">
    <property type="entry name" value="PDZ_6"/>
</dbReference>
<keyword evidence="4 5" id="KW-0720">Serine protease</keyword>
<evidence type="ECO:0000313" key="8">
    <source>
        <dbReference type="EMBL" id="RZT99156.1"/>
    </source>
</evidence>
<dbReference type="OrthoDB" id="9812068at2"/>
<dbReference type="FunFam" id="2.30.42.10:FF:000063">
    <property type="entry name" value="Peptidase, S41 family"/>
    <property type="match status" value="1"/>
</dbReference>
<evidence type="ECO:0000313" key="9">
    <source>
        <dbReference type="Proteomes" id="UP000293398"/>
    </source>
</evidence>
<dbReference type="SMART" id="SM00245">
    <property type="entry name" value="TSPc"/>
    <property type="match status" value="1"/>
</dbReference>
<dbReference type="GO" id="GO:0004175">
    <property type="term" value="F:endopeptidase activity"/>
    <property type="evidence" value="ECO:0007669"/>
    <property type="project" value="TreeGrafter"/>
</dbReference>
<feature type="domain" description="PDZ" evidence="7">
    <location>
        <begin position="108"/>
        <end position="176"/>
    </location>
</feature>